<dbReference type="AlphaFoldDB" id="A0A0F9T7N5"/>
<organism evidence="1">
    <name type="scientific">marine sediment metagenome</name>
    <dbReference type="NCBI Taxonomy" id="412755"/>
    <lineage>
        <taxon>unclassified sequences</taxon>
        <taxon>metagenomes</taxon>
        <taxon>ecological metagenomes</taxon>
    </lineage>
</organism>
<reference evidence="1" key="1">
    <citation type="journal article" date="2015" name="Nature">
        <title>Complex archaea that bridge the gap between prokaryotes and eukaryotes.</title>
        <authorList>
            <person name="Spang A."/>
            <person name="Saw J.H."/>
            <person name="Jorgensen S.L."/>
            <person name="Zaremba-Niedzwiedzka K."/>
            <person name="Martijn J."/>
            <person name="Lind A.E."/>
            <person name="van Eijk R."/>
            <person name="Schleper C."/>
            <person name="Guy L."/>
            <person name="Ettema T.J."/>
        </authorList>
    </citation>
    <scope>NUCLEOTIDE SEQUENCE</scope>
</reference>
<evidence type="ECO:0000313" key="1">
    <source>
        <dbReference type="EMBL" id="KKN44981.1"/>
    </source>
</evidence>
<protein>
    <submittedName>
        <fullName evidence="1">Uncharacterized protein</fullName>
    </submittedName>
</protein>
<comment type="caution">
    <text evidence="1">The sequence shown here is derived from an EMBL/GenBank/DDBJ whole genome shotgun (WGS) entry which is preliminary data.</text>
</comment>
<proteinExistence type="predicted"/>
<gene>
    <name evidence="1" type="ORF">LCGC14_0687420</name>
</gene>
<sequence length="71" mass="8443">MKNNNHIKRKAIQRFIAEEFAKELDIIKDLRIKIGKDDLKTIKADWRLTLAMVRHPKFIMIKEDIINSDLP</sequence>
<accession>A0A0F9T7N5</accession>
<dbReference type="EMBL" id="LAZR01001417">
    <property type="protein sequence ID" value="KKN44981.1"/>
    <property type="molecule type" value="Genomic_DNA"/>
</dbReference>
<name>A0A0F9T7N5_9ZZZZ</name>